<dbReference type="Gene3D" id="3.40.30.10">
    <property type="entry name" value="Glutaredoxin"/>
    <property type="match status" value="1"/>
</dbReference>
<dbReference type="PROSITE" id="PS51354">
    <property type="entry name" value="GLUTAREDOXIN_2"/>
    <property type="match status" value="1"/>
</dbReference>
<name>A0A4Q4TH87_9PEZI</name>
<dbReference type="OrthoDB" id="418495at2759"/>
<dbReference type="InterPro" id="IPR036249">
    <property type="entry name" value="Thioredoxin-like_sf"/>
</dbReference>
<keyword evidence="3" id="KW-1185">Reference proteome</keyword>
<evidence type="ECO:0000259" key="1">
    <source>
        <dbReference type="Pfam" id="PF00462"/>
    </source>
</evidence>
<sequence length="97" mass="10543">MGMKDMIKECMHSMMGTKKGGISQEVVEDTPMDTLMDMINSSPVDNAIVDALQRHTGQRTVPNIFIGGSHIGGNAELQALACRRQRVLQDAGAVETR</sequence>
<dbReference type="InterPro" id="IPR014025">
    <property type="entry name" value="Glutaredoxin_subgr"/>
</dbReference>
<protein>
    <recommendedName>
        <fullName evidence="1">Glutaredoxin domain-containing protein</fullName>
    </recommendedName>
</protein>
<proteinExistence type="predicted"/>
<dbReference type="Proteomes" id="UP000293360">
    <property type="component" value="Unassembled WGS sequence"/>
</dbReference>
<evidence type="ECO:0000313" key="2">
    <source>
        <dbReference type="EMBL" id="RYP04877.1"/>
    </source>
</evidence>
<dbReference type="InterPro" id="IPR002109">
    <property type="entry name" value="Glutaredoxin"/>
</dbReference>
<organism evidence="2 3">
    <name type="scientific">Monosporascus ibericus</name>
    <dbReference type="NCBI Taxonomy" id="155417"/>
    <lineage>
        <taxon>Eukaryota</taxon>
        <taxon>Fungi</taxon>
        <taxon>Dikarya</taxon>
        <taxon>Ascomycota</taxon>
        <taxon>Pezizomycotina</taxon>
        <taxon>Sordariomycetes</taxon>
        <taxon>Xylariomycetidae</taxon>
        <taxon>Xylariales</taxon>
        <taxon>Xylariales incertae sedis</taxon>
        <taxon>Monosporascus</taxon>
    </lineage>
</organism>
<dbReference type="GO" id="GO:0016491">
    <property type="term" value="F:oxidoreductase activity"/>
    <property type="evidence" value="ECO:0007669"/>
    <property type="project" value="UniProtKB-ARBA"/>
</dbReference>
<dbReference type="Pfam" id="PF00462">
    <property type="entry name" value="Glutaredoxin"/>
    <property type="match status" value="1"/>
</dbReference>
<dbReference type="SUPFAM" id="SSF52833">
    <property type="entry name" value="Thioredoxin-like"/>
    <property type="match status" value="1"/>
</dbReference>
<evidence type="ECO:0000313" key="3">
    <source>
        <dbReference type="Proteomes" id="UP000293360"/>
    </source>
</evidence>
<dbReference type="AlphaFoldDB" id="A0A4Q4TH87"/>
<gene>
    <name evidence="2" type="ORF">DL764_004200</name>
</gene>
<dbReference type="EMBL" id="QJNU01000191">
    <property type="protein sequence ID" value="RYP04877.1"/>
    <property type="molecule type" value="Genomic_DNA"/>
</dbReference>
<feature type="domain" description="Glutaredoxin" evidence="1">
    <location>
        <begin position="45"/>
        <end position="71"/>
    </location>
</feature>
<reference evidence="2 3" key="1">
    <citation type="submission" date="2018-06" db="EMBL/GenBank/DDBJ databases">
        <title>Complete Genomes of Monosporascus.</title>
        <authorList>
            <person name="Robinson A.J."/>
            <person name="Natvig D.O."/>
        </authorList>
    </citation>
    <scope>NUCLEOTIDE SEQUENCE [LARGE SCALE GENOMIC DNA]</scope>
    <source>
        <strain evidence="2 3">CBS 110550</strain>
    </source>
</reference>
<dbReference type="PRINTS" id="PR00160">
    <property type="entry name" value="GLUTAREDOXIN"/>
</dbReference>
<accession>A0A4Q4TH87</accession>
<comment type="caution">
    <text evidence="2">The sequence shown here is derived from an EMBL/GenBank/DDBJ whole genome shotgun (WGS) entry which is preliminary data.</text>
</comment>